<dbReference type="EMBL" id="FLRD01001338">
    <property type="protein sequence ID" value="SBT57024.1"/>
    <property type="molecule type" value="Genomic_DNA"/>
</dbReference>
<keyword evidence="3" id="KW-1185">Reference proteome</keyword>
<keyword evidence="1" id="KW-1133">Transmembrane helix</keyword>
<sequence length="326" mass="37773">MDDDDGEGIVLDDDDDDGEGIVLDDDDDDVNYVAGSNYYPYLSSFVKYMQNFNEAIQQSSDNTSYETRCSQIESERFQGCDSFRNRCYEVAKYLNYISSKQSDGETHVRCAHLNYILNSNTDYYNIPNHRKTDLIKAYANVSPQLTDMCHGKIELIDDKVLEKLKEIYNMHDLFNKVKLNATPCSGECCSNITQCVSIYNKYIDNCYLDSMDYICQELRKLKHMYDDHMETVTTCPKAVKKLIPPKENNTGVTILIPCIIILIIPLFLFILYKFTPFGPLVRPRIQQIKRLFNNIYEEGQYKTVDKSEFIEQTEKSVSYQISYNSS</sequence>
<evidence type="ECO:0000313" key="3">
    <source>
        <dbReference type="Proteomes" id="UP000078555"/>
    </source>
</evidence>
<evidence type="ECO:0000313" key="2">
    <source>
        <dbReference type="EMBL" id="SBT57024.1"/>
    </source>
</evidence>
<dbReference type="AlphaFoldDB" id="A0A1A9ALF4"/>
<gene>
    <name evidence="2" type="ORF">POVWA1_079670</name>
</gene>
<dbReference type="InterPro" id="IPR008780">
    <property type="entry name" value="Plasmodium_Vir"/>
</dbReference>
<protein>
    <submittedName>
        <fullName evidence="2">PIR Superfamily Protein</fullName>
    </submittedName>
</protein>
<name>A0A1A9ALF4_PLAOA</name>
<dbReference type="Pfam" id="PF05795">
    <property type="entry name" value="Plasmodium_Vir"/>
    <property type="match status" value="1"/>
</dbReference>
<accession>A0A1A9ALF4</accession>
<keyword evidence="1" id="KW-0812">Transmembrane</keyword>
<keyword evidence="1" id="KW-0472">Membrane</keyword>
<feature type="transmembrane region" description="Helical" evidence="1">
    <location>
        <begin position="254"/>
        <end position="274"/>
    </location>
</feature>
<reference evidence="3" key="1">
    <citation type="submission" date="2016-05" db="EMBL/GenBank/DDBJ databases">
        <authorList>
            <person name="Naeem R."/>
        </authorList>
    </citation>
    <scope>NUCLEOTIDE SEQUENCE [LARGE SCALE GENOMIC DNA]</scope>
</reference>
<proteinExistence type="predicted"/>
<evidence type="ECO:0000256" key="1">
    <source>
        <dbReference type="SAM" id="Phobius"/>
    </source>
</evidence>
<dbReference type="Proteomes" id="UP000078555">
    <property type="component" value="Unassembled WGS sequence"/>
</dbReference>
<organism evidence="2 3">
    <name type="scientific">Plasmodium ovale wallikeri</name>
    <dbReference type="NCBI Taxonomy" id="864142"/>
    <lineage>
        <taxon>Eukaryota</taxon>
        <taxon>Sar</taxon>
        <taxon>Alveolata</taxon>
        <taxon>Apicomplexa</taxon>
        <taxon>Aconoidasida</taxon>
        <taxon>Haemosporida</taxon>
        <taxon>Plasmodiidae</taxon>
        <taxon>Plasmodium</taxon>
        <taxon>Plasmodium (Plasmodium)</taxon>
    </lineage>
</organism>